<dbReference type="PROSITE" id="PS50283">
    <property type="entry name" value="NA_SOLUT_SYMP_3"/>
    <property type="match status" value="1"/>
</dbReference>
<dbReference type="AlphaFoldDB" id="A0A0N4UDU7"/>
<evidence type="ECO:0000313" key="14">
    <source>
        <dbReference type="Proteomes" id="UP000038040"/>
    </source>
</evidence>
<evidence type="ECO:0000256" key="11">
    <source>
        <dbReference type="RuleBase" id="RU362091"/>
    </source>
</evidence>
<dbReference type="GO" id="GO:0005886">
    <property type="term" value="C:plasma membrane"/>
    <property type="evidence" value="ECO:0007669"/>
    <property type="project" value="UniProtKB-SubCell"/>
</dbReference>
<comment type="similarity">
    <text evidence="2 11">Belongs to the sodium:solute symporter (SSF) (TC 2.A.21) family.</text>
</comment>
<feature type="transmembrane region" description="Helical" evidence="12">
    <location>
        <begin position="59"/>
        <end position="78"/>
    </location>
</feature>
<evidence type="ECO:0000256" key="8">
    <source>
        <dbReference type="ARBA" id="ARBA00023065"/>
    </source>
</evidence>
<dbReference type="Gene3D" id="1.20.1730.10">
    <property type="entry name" value="Sodium/glucose cotransporter"/>
    <property type="match status" value="1"/>
</dbReference>
<feature type="transmembrane region" description="Helical" evidence="12">
    <location>
        <begin position="170"/>
        <end position="203"/>
    </location>
</feature>
<evidence type="ECO:0000313" key="13">
    <source>
        <dbReference type="EMBL" id="VDN59290.1"/>
    </source>
</evidence>
<keyword evidence="9 12" id="KW-0472">Membrane</keyword>
<feature type="transmembrane region" description="Helical" evidence="12">
    <location>
        <begin position="534"/>
        <end position="555"/>
    </location>
</feature>
<evidence type="ECO:0000256" key="4">
    <source>
        <dbReference type="ARBA" id="ARBA00022475"/>
    </source>
</evidence>
<evidence type="ECO:0000256" key="7">
    <source>
        <dbReference type="ARBA" id="ARBA00023053"/>
    </source>
</evidence>
<evidence type="ECO:0000256" key="1">
    <source>
        <dbReference type="ARBA" id="ARBA00004651"/>
    </source>
</evidence>
<dbReference type="WBParaSite" id="DME_0000552201-mRNA-1">
    <property type="protein sequence ID" value="DME_0000552201-mRNA-1"/>
    <property type="gene ID" value="DME_0000552201"/>
</dbReference>
<reference evidence="16" key="1">
    <citation type="submission" date="2017-02" db="UniProtKB">
        <authorList>
            <consortium name="WormBaseParasite"/>
        </authorList>
    </citation>
    <scope>IDENTIFICATION</scope>
</reference>
<sequence>MTESPISLLDYAIFLFSLFLSIGTGIYQAIRRQLPYNDSRMKISRKDEYMMGGKQLPPIPVALSLLTTYLSGILMIGFPGEIFERGPQIWLNSIMGGIASILTAMFFLPIFYKMHATCLHEYFEHRFHSVLIRRTFSALFLLQNISYMAIVIYAPAVAIASIIGVHKWILILIFGLSATLYTTIGGLKAVAVMMYGGVFALIYKGLTNPRVRGFIHPWNLAYNTGRITELWRINPTIAQYNSLWINLISGTVIWLAYFGFNQLAVQRYLCLSRLSDSKKIIYAMILPYVILCSIVSFTGFMILAYYFNCNPLETGQVQNIDQLTVLFAKEILVPTPGLLGLYVSCIMSATLSTLSSGINSMAAALYEDFFKKNLVGRISDVKATNINKANYFLLNEIFGFLISLYFHCPTIVLVIGILSTGLAFLAEPLGGILRMCINILGALSGPFVGIFILAMFWPKAGYKAAFFSLIISSIIMAIICSINYLEDPYSQYFLITNSTSEGCNGMNFTGRKMVDYDAHYGDPDSSYIARISTFAYPIIGLLILLGIGVPLTYYWDEQDPAKIKHLTFYGRNLPWPKGKHIDLPEFITRCEINEGFDEKDV</sequence>
<feature type="transmembrane region" description="Helical" evidence="12">
    <location>
        <begin position="464"/>
        <end position="485"/>
    </location>
</feature>
<reference evidence="13 15" key="2">
    <citation type="submission" date="2018-11" db="EMBL/GenBank/DDBJ databases">
        <authorList>
            <consortium name="Pathogen Informatics"/>
        </authorList>
    </citation>
    <scope>NUCLEOTIDE SEQUENCE [LARGE SCALE GENOMIC DNA]</scope>
</reference>
<dbReference type="Pfam" id="PF00474">
    <property type="entry name" value="SSF"/>
    <property type="match status" value="1"/>
</dbReference>
<protein>
    <submittedName>
        <fullName evidence="16">Sodium-coupled monocarboxylate transporter 1</fullName>
    </submittedName>
</protein>
<evidence type="ECO:0000256" key="12">
    <source>
        <dbReference type="SAM" id="Phobius"/>
    </source>
</evidence>
<proteinExistence type="inferred from homology"/>
<feature type="transmembrane region" description="Helical" evidence="12">
    <location>
        <begin position="145"/>
        <end position="163"/>
    </location>
</feature>
<evidence type="ECO:0000313" key="16">
    <source>
        <dbReference type="WBParaSite" id="DME_0000552201-mRNA-1"/>
    </source>
</evidence>
<feature type="transmembrane region" description="Helical" evidence="12">
    <location>
        <begin position="90"/>
        <end position="112"/>
    </location>
</feature>
<dbReference type="InterPro" id="IPR001734">
    <property type="entry name" value="Na/solute_symporter"/>
</dbReference>
<dbReference type="InterPro" id="IPR051163">
    <property type="entry name" value="Sodium:Solute_Symporter_SSF"/>
</dbReference>
<feature type="transmembrane region" description="Helical" evidence="12">
    <location>
        <begin position="397"/>
        <end position="426"/>
    </location>
</feature>
<gene>
    <name evidence="13" type="ORF">DME_LOCUS9263</name>
</gene>
<keyword evidence="5 12" id="KW-0812">Transmembrane</keyword>
<keyword evidence="7" id="KW-0915">Sodium</keyword>
<dbReference type="GO" id="GO:0006814">
    <property type="term" value="P:sodium ion transport"/>
    <property type="evidence" value="ECO:0007669"/>
    <property type="project" value="UniProtKB-KW"/>
</dbReference>
<keyword evidence="15" id="KW-1185">Reference proteome</keyword>
<dbReference type="PANTHER" id="PTHR42985">
    <property type="entry name" value="SODIUM-COUPLED MONOCARBOXYLATE TRANSPORTER"/>
    <property type="match status" value="1"/>
</dbReference>
<keyword evidence="6 12" id="KW-1133">Transmembrane helix</keyword>
<keyword evidence="4" id="KW-1003">Cell membrane</keyword>
<feature type="transmembrane region" description="Helical" evidence="12">
    <location>
        <begin position="12"/>
        <end position="30"/>
    </location>
</feature>
<evidence type="ECO:0000256" key="10">
    <source>
        <dbReference type="ARBA" id="ARBA00023201"/>
    </source>
</evidence>
<evidence type="ECO:0000256" key="3">
    <source>
        <dbReference type="ARBA" id="ARBA00022448"/>
    </source>
</evidence>
<evidence type="ECO:0000313" key="15">
    <source>
        <dbReference type="Proteomes" id="UP000274756"/>
    </source>
</evidence>
<keyword evidence="10" id="KW-0739">Sodium transport</keyword>
<dbReference type="NCBIfam" id="TIGR00813">
    <property type="entry name" value="sss"/>
    <property type="match status" value="1"/>
</dbReference>
<dbReference type="STRING" id="318479.A0A0N4UDU7"/>
<dbReference type="InterPro" id="IPR038377">
    <property type="entry name" value="Na/Glc_symporter_sf"/>
</dbReference>
<accession>A0A0N4UDU7</accession>
<dbReference type="PANTHER" id="PTHR42985:SF40">
    <property type="entry name" value="LD47995P-RELATED"/>
    <property type="match status" value="1"/>
</dbReference>
<keyword evidence="8" id="KW-0406">Ion transport</keyword>
<organism evidence="14 16">
    <name type="scientific">Dracunculus medinensis</name>
    <name type="common">Guinea worm</name>
    <dbReference type="NCBI Taxonomy" id="318479"/>
    <lineage>
        <taxon>Eukaryota</taxon>
        <taxon>Metazoa</taxon>
        <taxon>Ecdysozoa</taxon>
        <taxon>Nematoda</taxon>
        <taxon>Chromadorea</taxon>
        <taxon>Rhabditida</taxon>
        <taxon>Spirurina</taxon>
        <taxon>Dracunculoidea</taxon>
        <taxon>Dracunculidae</taxon>
        <taxon>Dracunculus</taxon>
    </lineage>
</organism>
<evidence type="ECO:0000256" key="9">
    <source>
        <dbReference type="ARBA" id="ARBA00023136"/>
    </source>
</evidence>
<keyword evidence="3" id="KW-0813">Transport</keyword>
<feature type="transmembrane region" description="Helical" evidence="12">
    <location>
        <begin position="243"/>
        <end position="260"/>
    </location>
</feature>
<comment type="subcellular location">
    <subcellularLocation>
        <location evidence="1">Cell membrane</location>
        <topology evidence="1">Multi-pass membrane protein</topology>
    </subcellularLocation>
</comment>
<evidence type="ECO:0000256" key="6">
    <source>
        <dbReference type="ARBA" id="ARBA00022989"/>
    </source>
</evidence>
<feature type="transmembrane region" description="Helical" evidence="12">
    <location>
        <begin position="280"/>
        <end position="307"/>
    </location>
</feature>
<name>A0A0N4UDU7_DRAME</name>
<dbReference type="EMBL" id="UYYG01001179">
    <property type="protein sequence ID" value="VDN59290.1"/>
    <property type="molecule type" value="Genomic_DNA"/>
</dbReference>
<evidence type="ECO:0000256" key="2">
    <source>
        <dbReference type="ARBA" id="ARBA00006434"/>
    </source>
</evidence>
<dbReference type="Proteomes" id="UP000038040">
    <property type="component" value="Unplaced"/>
</dbReference>
<evidence type="ECO:0000256" key="5">
    <source>
        <dbReference type="ARBA" id="ARBA00022692"/>
    </source>
</evidence>
<feature type="transmembrane region" description="Helical" evidence="12">
    <location>
        <begin position="432"/>
        <end position="457"/>
    </location>
</feature>
<dbReference type="Proteomes" id="UP000274756">
    <property type="component" value="Unassembled WGS sequence"/>
</dbReference>
<dbReference type="GO" id="GO:0015293">
    <property type="term" value="F:symporter activity"/>
    <property type="evidence" value="ECO:0007669"/>
    <property type="project" value="TreeGrafter"/>
</dbReference>
<dbReference type="OrthoDB" id="6132759at2759"/>